<dbReference type="Gene3D" id="2.30.110.10">
    <property type="entry name" value="Electron Transport, Fmn-binding Protein, Chain A"/>
    <property type="match status" value="1"/>
</dbReference>
<dbReference type="PANTHER" id="PTHR35802:SF1">
    <property type="entry name" value="PROTEASE SYNTHASE AND SPORULATION PROTEIN PAI 2"/>
    <property type="match status" value="1"/>
</dbReference>
<dbReference type="PIRSF" id="PIRSF010372">
    <property type="entry name" value="PaiB"/>
    <property type="match status" value="1"/>
</dbReference>
<protein>
    <submittedName>
        <fullName evidence="1">Transcriptional regulator</fullName>
    </submittedName>
</protein>
<name>A0A484Q026_9ZZZZ</name>
<dbReference type="SUPFAM" id="SSF50475">
    <property type="entry name" value="FMN-binding split barrel"/>
    <property type="match status" value="1"/>
</dbReference>
<dbReference type="PANTHER" id="PTHR35802">
    <property type="entry name" value="PROTEASE SYNTHASE AND SPORULATION PROTEIN PAI 2"/>
    <property type="match status" value="1"/>
</dbReference>
<gene>
    <name evidence="1" type="ORF">ANK1_4038</name>
    <name evidence="2" type="ORF">ANK2_4039</name>
</gene>
<accession>A0A484Q026</accession>
<dbReference type="Pfam" id="PF04299">
    <property type="entry name" value="FMN_bind_2"/>
    <property type="match status" value="1"/>
</dbReference>
<dbReference type="AlphaFoldDB" id="A0A484Q026"/>
<sequence>MGHAYDHQYAARGQHDLVALIEGNPLAWLVSGAGEALLHSPVPLRCGYADDGCLSHLLGHLALRNPHVARLREDPEAAAFFLGPQAYVSPSWLDDRTQAPTWNYCAAGFRLRVELHDDPASIRDELAALVAQTEAGRPKAWQLAEMGERYERLAAHVVAFRAEIIAVQATFKLGQDERPVDYAQIVQGLEAEREDSLVAWMRRFNLRSEAE</sequence>
<dbReference type="InterPro" id="IPR012349">
    <property type="entry name" value="Split_barrel_FMN-bd"/>
</dbReference>
<proteinExistence type="predicted"/>
<evidence type="ECO:0000313" key="2">
    <source>
        <dbReference type="EMBL" id="VFR60767.1"/>
    </source>
</evidence>
<dbReference type="InterPro" id="IPR007396">
    <property type="entry name" value="TR_PAI2-type"/>
</dbReference>
<dbReference type="EMBL" id="CAADIF010000005">
    <property type="protein sequence ID" value="VFR60767.1"/>
    <property type="molecule type" value="Genomic_DNA"/>
</dbReference>
<reference evidence="1" key="1">
    <citation type="submission" date="2019-03" db="EMBL/GenBank/DDBJ databases">
        <authorList>
            <person name="Danneels B."/>
        </authorList>
    </citation>
    <scope>NUCLEOTIDE SEQUENCE</scope>
</reference>
<dbReference type="EMBL" id="CAADIA010000006">
    <property type="protein sequence ID" value="VFR31934.1"/>
    <property type="molecule type" value="Genomic_DNA"/>
</dbReference>
<evidence type="ECO:0000313" key="1">
    <source>
        <dbReference type="EMBL" id="VFR31934.1"/>
    </source>
</evidence>
<organism evidence="1">
    <name type="scientific">plant metagenome</name>
    <dbReference type="NCBI Taxonomy" id="1297885"/>
    <lineage>
        <taxon>unclassified sequences</taxon>
        <taxon>metagenomes</taxon>
        <taxon>organismal metagenomes</taxon>
    </lineage>
</organism>